<evidence type="ECO:0000256" key="12">
    <source>
        <dbReference type="SAM" id="MobiDB-lite"/>
    </source>
</evidence>
<dbReference type="GO" id="GO:0000149">
    <property type="term" value="F:SNARE binding"/>
    <property type="evidence" value="ECO:0007669"/>
    <property type="project" value="TreeGrafter"/>
</dbReference>
<gene>
    <name evidence="16" type="primary">LOC109462827</name>
</gene>
<evidence type="ECO:0000256" key="7">
    <source>
        <dbReference type="ARBA" id="ARBA00022989"/>
    </source>
</evidence>
<dbReference type="SUPFAM" id="SSF58038">
    <property type="entry name" value="SNARE fusion complex"/>
    <property type="match status" value="1"/>
</dbReference>
<dbReference type="KEGG" id="bbel:109462827"/>
<evidence type="ECO:0000256" key="3">
    <source>
        <dbReference type="ARBA" id="ARBA00022448"/>
    </source>
</evidence>
<keyword evidence="7 13" id="KW-1133">Transmembrane helix</keyword>
<dbReference type="GO" id="GO:0031201">
    <property type="term" value="C:SNARE complex"/>
    <property type="evidence" value="ECO:0007669"/>
    <property type="project" value="TreeGrafter"/>
</dbReference>
<dbReference type="GO" id="GO:0006886">
    <property type="term" value="P:intracellular protein transport"/>
    <property type="evidence" value="ECO:0007669"/>
    <property type="project" value="TreeGrafter"/>
</dbReference>
<keyword evidence="15" id="KW-1185">Reference proteome</keyword>
<reference evidence="16" key="1">
    <citation type="submission" date="2025-08" db="UniProtKB">
        <authorList>
            <consortium name="RefSeq"/>
        </authorList>
    </citation>
    <scope>IDENTIFICATION</scope>
    <source>
        <tissue evidence="16">Gonad</tissue>
    </source>
</reference>
<dbReference type="AlphaFoldDB" id="A0A6P4XSI7"/>
<keyword evidence="5 13" id="KW-0812">Transmembrane</keyword>
<keyword evidence="6" id="KW-0832">Ubl conjugation</keyword>
<dbReference type="GO" id="GO:0005770">
    <property type="term" value="C:late endosome"/>
    <property type="evidence" value="ECO:0007669"/>
    <property type="project" value="UniProtKB-ARBA"/>
</dbReference>
<dbReference type="PANTHER" id="PTHR19957">
    <property type="entry name" value="SYNTAXIN"/>
    <property type="match status" value="1"/>
</dbReference>
<dbReference type="GO" id="GO:0048278">
    <property type="term" value="P:vesicle docking"/>
    <property type="evidence" value="ECO:0007669"/>
    <property type="project" value="TreeGrafter"/>
</dbReference>
<dbReference type="InterPro" id="IPR000727">
    <property type="entry name" value="T_SNARE_dom"/>
</dbReference>
<dbReference type="OrthoDB" id="428895at2759"/>
<keyword evidence="9 13" id="KW-0472">Membrane</keyword>
<dbReference type="InterPro" id="IPR045242">
    <property type="entry name" value="Syntaxin"/>
</dbReference>
<keyword evidence="4" id="KW-0597">Phosphoprotein</keyword>
<evidence type="ECO:0000256" key="2">
    <source>
        <dbReference type="ARBA" id="ARBA00009063"/>
    </source>
</evidence>
<evidence type="ECO:0000256" key="6">
    <source>
        <dbReference type="ARBA" id="ARBA00022843"/>
    </source>
</evidence>
<dbReference type="Proteomes" id="UP000515135">
    <property type="component" value="Unplaced"/>
</dbReference>
<evidence type="ECO:0000256" key="5">
    <source>
        <dbReference type="ARBA" id="ARBA00022692"/>
    </source>
</evidence>
<dbReference type="GO" id="GO:0005484">
    <property type="term" value="F:SNAP receptor activity"/>
    <property type="evidence" value="ECO:0007669"/>
    <property type="project" value="TreeGrafter"/>
</dbReference>
<evidence type="ECO:0000313" key="15">
    <source>
        <dbReference type="Proteomes" id="UP000515135"/>
    </source>
</evidence>
<evidence type="ECO:0000256" key="9">
    <source>
        <dbReference type="ARBA" id="ARBA00023136"/>
    </source>
</evidence>
<proteinExistence type="inferred from homology"/>
<accession>A0A6P4XSI7</accession>
<feature type="region of interest" description="Disordered" evidence="12">
    <location>
        <begin position="99"/>
        <end position="142"/>
    </location>
</feature>
<dbReference type="GeneID" id="109462827"/>
<keyword evidence="8" id="KW-0175">Coiled coil</keyword>
<evidence type="ECO:0000313" key="16">
    <source>
        <dbReference type="RefSeq" id="XP_019615018.1"/>
    </source>
</evidence>
<evidence type="ECO:0000256" key="4">
    <source>
        <dbReference type="ARBA" id="ARBA00022553"/>
    </source>
</evidence>
<dbReference type="CDD" id="cd15852">
    <property type="entry name" value="SNARE_Syntaxin8"/>
    <property type="match status" value="1"/>
</dbReference>
<dbReference type="PANTHER" id="PTHR19957:SF124">
    <property type="entry name" value="SYNTAXIN-8"/>
    <property type="match status" value="1"/>
</dbReference>
<feature type="transmembrane region" description="Helical" evidence="13">
    <location>
        <begin position="219"/>
        <end position="237"/>
    </location>
</feature>
<organism evidence="15 16">
    <name type="scientific">Branchiostoma belcheri</name>
    <name type="common">Amphioxus</name>
    <dbReference type="NCBI Taxonomy" id="7741"/>
    <lineage>
        <taxon>Eukaryota</taxon>
        <taxon>Metazoa</taxon>
        <taxon>Chordata</taxon>
        <taxon>Cephalochordata</taxon>
        <taxon>Leptocardii</taxon>
        <taxon>Amphioxiformes</taxon>
        <taxon>Branchiostomatidae</taxon>
        <taxon>Branchiostoma</taxon>
    </lineage>
</organism>
<sequence length="239" mass="26943">MAGFGGDSWLSEFSSCEQQAQEILEKIHERNKQQRSGANYSKLNSAIRVQMKKFSRDLVTLRQGLSKASSAYHITQREMQRRQDMLDNLSAKERQIEDAFRNDRPDNSEGRSNLFGNQGSAGFHDDPWATEESEETRGLNVSDIRQQQTRVMDEQDRGLDVLSSVIARQKQLGQAIGDEVDLQNELIDDIQSGVQKTDARLLKETRHVKIVDKKSANCGMIVVIVLLLIAIVVVACIPK</sequence>
<evidence type="ECO:0000256" key="10">
    <source>
        <dbReference type="ARBA" id="ARBA00055629"/>
    </source>
</evidence>
<feature type="domain" description="T-SNARE coiled-coil homology" evidence="14">
    <location>
        <begin position="149"/>
        <end position="211"/>
    </location>
</feature>
<keyword evidence="3" id="KW-0813">Transport</keyword>
<protein>
    <recommendedName>
        <fullName evidence="11">Syntaxin-8</fullName>
    </recommendedName>
</protein>
<feature type="compositionally biased region" description="Basic and acidic residues" evidence="12">
    <location>
        <begin position="99"/>
        <end position="109"/>
    </location>
</feature>
<evidence type="ECO:0000256" key="13">
    <source>
        <dbReference type="SAM" id="Phobius"/>
    </source>
</evidence>
<dbReference type="InterPro" id="IPR041875">
    <property type="entry name" value="Syntaxin-8_SNARE"/>
</dbReference>
<comment type="similarity">
    <text evidence="2">Belongs to the syntaxin family.</text>
</comment>
<dbReference type="SMART" id="SM00397">
    <property type="entry name" value="t_SNARE"/>
    <property type="match status" value="1"/>
</dbReference>
<evidence type="ECO:0000259" key="14">
    <source>
        <dbReference type="PROSITE" id="PS50192"/>
    </source>
</evidence>
<evidence type="ECO:0000256" key="11">
    <source>
        <dbReference type="ARBA" id="ARBA00072662"/>
    </source>
</evidence>
<dbReference type="PROSITE" id="PS50192">
    <property type="entry name" value="T_SNARE"/>
    <property type="match status" value="1"/>
</dbReference>
<dbReference type="GO" id="GO:0006906">
    <property type="term" value="P:vesicle fusion"/>
    <property type="evidence" value="ECO:0007669"/>
    <property type="project" value="TreeGrafter"/>
</dbReference>
<name>A0A6P4XSI7_BRABE</name>
<dbReference type="Gene3D" id="1.20.5.110">
    <property type="match status" value="1"/>
</dbReference>
<dbReference type="FunFam" id="1.20.5.110:FF:000036">
    <property type="entry name" value="Putative Syntaxin-8"/>
    <property type="match status" value="1"/>
</dbReference>
<dbReference type="RefSeq" id="XP_019615018.1">
    <property type="nucleotide sequence ID" value="XM_019759459.1"/>
</dbReference>
<evidence type="ECO:0000256" key="1">
    <source>
        <dbReference type="ARBA" id="ARBA00004211"/>
    </source>
</evidence>
<comment type="function">
    <text evidence="10">Vesicle trafficking protein that functions in the early secretory pathway, possibly by mediating retrograde transport from cis-Golgi membranes to the ER.</text>
</comment>
<evidence type="ECO:0000256" key="8">
    <source>
        <dbReference type="ARBA" id="ARBA00023054"/>
    </source>
</evidence>
<feature type="compositionally biased region" description="Polar residues" evidence="12">
    <location>
        <begin position="110"/>
        <end position="120"/>
    </location>
</feature>
<comment type="subcellular location">
    <subcellularLocation>
        <location evidence="1">Membrane</location>
        <topology evidence="1">Single-pass type IV membrane protein</topology>
    </subcellularLocation>
</comment>